<reference evidence="1 2" key="1">
    <citation type="journal article" date="2023" name="Nucleic Acids Res.">
        <title>The hologenome of Daphnia magna reveals possible DNA methylation and microbiome-mediated evolution of the host genome.</title>
        <authorList>
            <person name="Chaturvedi A."/>
            <person name="Li X."/>
            <person name="Dhandapani V."/>
            <person name="Marshall H."/>
            <person name="Kissane S."/>
            <person name="Cuenca-Cambronero M."/>
            <person name="Asole G."/>
            <person name="Calvet F."/>
            <person name="Ruiz-Romero M."/>
            <person name="Marangio P."/>
            <person name="Guigo R."/>
            <person name="Rago D."/>
            <person name="Mirbahai L."/>
            <person name="Eastwood N."/>
            <person name="Colbourne J.K."/>
            <person name="Zhou J."/>
            <person name="Mallon E."/>
            <person name="Orsini L."/>
        </authorList>
    </citation>
    <scope>NUCLEOTIDE SEQUENCE [LARGE SCALE GENOMIC DNA]</scope>
    <source>
        <strain evidence="1">LRV0_1</strain>
    </source>
</reference>
<comment type="caution">
    <text evidence="1">The sequence shown here is derived from an EMBL/GenBank/DDBJ whole genome shotgun (WGS) entry which is preliminary data.</text>
</comment>
<keyword evidence="2" id="KW-1185">Reference proteome</keyword>
<organism evidence="1 2">
    <name type="scientific">Daphnia magna</name>
    <dbReference type="NCBI Taxonomy" id="35525"/>
    <lineage>
        <taxon>Eukaryota</taxon>
        <taxon>Metazoa</taxon>
        <taxon>Ecdysozoa</taxon>
        <taxon>Arthropoda</taxon>
        <taxon>Crustacea</taxon>
        <taxon>Branchiopoda</taxon>
        <taxon>Diplostraca</taxon>
        <taxon>Cladocera</taxon>
        <taxon>Anomopoda</taxon>
        <taxon>Daphniidae</taxon>
        <taxon>Daphnia</taxon>
    </lineage>
</organism>
<evidence type="ECO:0000313" key="1">
    <source>
        <dbReference type="EMBL" id="KAK4012037.1"/>
    </source>
</evidence>
<proteinExistence type="predicted"/>
<name>A0ABQ9ZGH6_9CRUS</name>
<evidence type="ECO:0000313" key="2">
    <source>
        <dbReference type="Proteomes" id="UP001234178"/>
    </source>
</evidence>
<gene>
    <name evidence="1" type="ORF">OUZ56_021139</name>
</gene>
<dbReference type="EMBL" id="JAOYFB010000003">
    <property type="protein sequence ID" value="KAK4012037.1"/>
    <property type="molecule type" value="Genomic_DNA"/>
</dbReference>
<protein>
    <submittedName>
        <fullName evidence="1">Uncharacterized protein</fullName>
    </submittedName>
</protein>
<accession>A0ABQ9ZGH6</accession>
<sequence>MNYVVVCRVPVLPVLQYRQLYLDSSMAFSLLFLPSSYSRILGGSAERKPRALYCNLHESKQQ</sequence>
<dbReference type="Proteomes" id="UP001234178">
    <property type="component" value="Unassembled WGS sequence"/>
</dbReference>